<reference evidence="2" key="2">
    <citation type="submission" date="2025-09" db="UniProtKB">
        <authorList>
            <consortium name="Ensembl"/>
        </authorList>
    </citation>
    <scope>IDENTIFICATION</scope>
</reference>
<dbReference type="Proteomes" id="UP000694420">
    <property type="component" value="Unplaced"/>
</dbReference>
<evidence type="ECO:0000313" key="3">
    <source>
        <dbReference type="Proteomes" id="UP000694420"/>
    </source>
</evidence>
<sequence>SILLFLGLKDFFQTISKLVKSSQLGLDGLPPSSLAPPGDPGSSSERFSPAEAVNTRGRGVHIFLYD</sequence>
<proteinExistence type="predicted"/>
<keyword evidence="3" id="KW-1185">Reference proteome</keyword>
<feature type="region of interest" description="Disordered" evidence="1">
    <location>
        <begin position="26"/>
        <end position="50"/>
    </location>
</feature>
<name>A0A8C6YIE2_NOTPE</name>
<protein>
    <submittedName>
        <fullName evidence="2">Uncharacterized protein</fullName>
    </submittedName>
</protein>
<accession>A0A8C6YIE2</accession>
<dbReference type="AlphaFoldDB" id="A0A8C6YIE2"/>
<reference evidence="2" key="1">
    <citation type="submission" date="2025-08" db="UniProtKB">
        <authorList>
            <consortium name="Ensembl"/>
        </authorList>
    </citation>
    <scope>IDENTIFICATION</scope>
</reference>
<organism evidence="2 3">
    <name type="scientific">Nothoprocta perdicaria</name>
    <name type="common">Chilean tinamou</name>
    <name type="synonym">Crypturus perdicarius</name>
    <dbReference type="NCBI Taxonomy" id="30464"/>
    <lineage>
        <taxon>Eukaryota</taxon>
        <taxon>Metazoa</taxon>
        <taxon>Chordata</taxon>
        <taxon>Craniata</taxon>
        <taxon>Vertebrata</taxon>
        <taxon>Euteleostomi</taxon>
        <taxon>Archelosauria</taxon>
        <taxon>Archosauria</taxon>
        <taxon>Dinosauria</taxon>
        <taxon>Saurischia</taxon>
        <taxon>Theropoda</taxon>
        <taxon>Coelurosauria</taxon>
        <taxon>Aves</taxon>
        <taxon>Palaeognathae</taxon>
        <taxon>Tinamiformes</taxon>
        <taxon>Tinamidae</taxon>
        <taxon>Nothoprocta</taxon>
    </lineage>
</organism>
<evidence type="ECO:0000256" key="1">
    <source>
        <dbReference type="SAM" id="MobiDB-lite"/>
    </source>
</evidence>
<evidence type="ECO:0000313" key="2">
    <source>
        <dbReference type="Ensembl" id="ENSNPEP00000000586.1"/>
    </source>
</evidence>
<dbReference type="Ensembl" id="ENSNPET00000000597.1">
    <property type="protein sequence ID" value="ENSNPEP00000000586.1"/>
    <property type="gene ID" value="ENSNPEG00000000499.1"/>
</dbReference>